<keyword evidence="3" id="KW-1185">Reference proteome</keyword>
<evidence type="ECO:0000256" key="1">
    <source>
        <dbReference type="SAM" id="MobiDB-lite"/>
    </source>
</evidence>
<name>A0A284RZX9_ARMOS</name>
<dbReference type="Proteomes" id="UP000219338">
    <property type="component" value="Unassembled WGS sequence"/>
</dbReference>
<reference evidence="3" key="1">
    <citation type="journal article" date="2017" name="Nat. Ecol. Evol.">
        <title>Genome expansion and lineage-specific genetic innovations in the forest pathogenic fungi Armillaria.</title>
        <authorList>
            <person name="Sipos G."/>
            <person name="Prasanna A.N."/>
            <person name="Walter M.C."/>
            <person name="O'Connor E."/>
            <person name="Balint B."/>
            <person name="Krizsan K."/>
            <person name="Kiss B."/>
            <person name="Hess J."/>
            <person name="Varga T."/>
            <person name="Slot J."/>
            <person name="Riley R."/>
            <person name="Boka B."/>
            <person name="Rigling D."/>
            <person name="Barry K."/>
            <person name="Lee J."/>
            <person name="Mihaltcheva S."/>
            <person name="LaButti K."/>
            <person name="Lipzen A."/>
            <person name="Waldron R."/>
            <person name="Moloney N.M."/>
            <person name="Sperisen C."/>
            <person name="Kredics L."/>
            <person name="Vagvoelgyi C."/>
            <person name="Patrignani A."/>
            <person name="Fitzpatrick D."/>
            <person name="Nagy I."/>
            <person name="Doyle S."/>
            <person name="Anderson J.B."/>
            <person name="Grigoriev I.V."/>
            <person name="Gueldener U."/>
            <person name="Muensterkoetter M."/>
            <person name="Nagy L.G."/>
        </authorList>
    </citation>
    <scope>NUCLEOTIDE SEQUENCE [LARGE SCALE GENOMIC DNA]</scope>
    <source>
        <strain evidence="3">C18/9</strain>
    </source>
</reference>
<protein>
    <submittedName>
        <fullName evidence="2">Uncharacterized protein</fullName>
    </submittedName>
</protein>
<accession>A0A284RZX9</accession>
<dbReference type="EMBL" id="FUEG01000023">
    <property type="protein sequence ID" value="SJL14328.1"/>
    <property type="molecule type" value="Genomic_DNA"/>
</dbReference>
<feature type="region of interest" description="Disordered" evidence="1">
    <location>
        <begin position="1"/>
        <end position="85"/>
    </location>
</feature>
<feature type="compositionally biased region" description="Basic and acidic residues" evidence="1">
    <location>
        <begin position="1"/>
        <end position="38"/>
    </location>
</feature>
<proteinExistence type="predicted"/>
<evidence type="ECO:0000313" key="2">
    <source>
        <dbReference type="EMBL" id="SJL14328.1"/>
    </source>
</evidence>
<sequence length="85" mass="9934">MQDPSREDPQKKKKEEKDGEKDKQEGSSKLKKDGKDGKEEEGEELSEEDIQLRTELEMLVERLKESNTDRPWRRSGHSSGLLLHR</sequence>
<gene>
    <name evidence="2" type="ORF">ARMOST_17784</name>
</gene>
<organism evidence="2 3">
    <name type="scientific">Armillaria ostoyae</name>
    <name type="common">Armillaria root rot fungus</name>
    <dbReference type="NCBI Taxonomy" id="47428"/>
    <lineage>
        <taxon>Eukaryota</taxon>
        <taxon>Fungi</taxon>
        <taxon>Dikarya</taxon>
        <taxon>Basidiomycota</taxon>
        <taxon>Agaricomycotina</taxon>
        <taxon>Agaricomycetes</taxon>
        <taxon>Agaricomycetidae</taxon>
        <taxon>Agaricales</taxon>
        <taxon>Marasmiineae</taxon>
        <taxon>Physalacriaceae</taxon>
        <taxon>Armillaria</taxon>
    </lineage>
</organism>
<feature type="compositionally biased region" description="Acidic residues" evidence="1">
    <location>
        <begin position="39"/>
        <end position="49"/>
    </location>
</feature>
<dbReference type="AlphaFoldDB" id="A0A284RZX9"/>
<feature type="compositionally biased region" description="Basic and acidic residues" evidence="1">
    <location>
        <begin position="50"/>
        <end position="72"/>
    </location>
</feature>
<evidence type="ECO:0000313" key="3">
    <source>
        <dbReference type="Proteomes" id="UP000219338"/>
    </source>
</evidence>
<dbReference type="STRING" id="47428.A0A284RZX9"/>